<proteinExistence type="predicted"/>
<protein>
    <submittedName>
        <fullName evidence="1">ERF family protein</fullName>
    </submittedName>
</protein>
<dbReference type="Pfam" id="PF04404">
    <property type="entry name" value="ERF"/>
    <property type="match status" value="1"/>
</dbReference>
<dbReference type="AlphaFoldDB" id="A0A849VTF5"/>
<name>A0A849VTF5_9HYPH</name>
<comment type="caution">
    <text evidence="1">The sequence shown here is derived from an EMBL/GenBank/DDBJ whole genome shotgun (WGS) entry which is preliminary data.</text>
</comment>
<keyword evidence="2" id="KW-1185">Reference proteome</keyword>
<dbReference type="Proteomes" id="UP000550508">
    <property type="component" value="Unassembled WGS sequence"/>
</dbReference>
<reference evidence="1 2" key="1">
    <citation type="submission" date="2020-05" db="EMBL/GenBank/DDBJ databases">
        <authorList>
            <person name="Kim M.K."/>
        </authorList>
    </citation>
    <scope>NUCLEOTIDE SEQUENCE [LARGE SCALE GENOMIC DNA]</scope>
    <source>
        <strain evidence="1 2">BT25</strain>
    </source>
</reference>
<dbReference type="InterPro" id="IPR007499">
    <property type="entry name" value="ERF_bacteria_virus"/>
</dbReference>
<organism evidence="1 2">
    <name type="scientific">Phyllobacterium pellucidum</name>
    <dbReference type="NCBI Taxonomy" id="2740464"/>
    <lineage>
        <taxon>Bacteria</taxon>
        <taxon>Pseudomonadati</taxon>
        <taxon>Pseudomonadota</taxon>
        <taxon>Alphaproteobacteria</taxon>
        <taxon>Hyphomicrobiales</taxon>
        <taxon>Phyllobacteriaceae</taxon>
        <taxon>Phyllobacterium</taxon>
    </lineage>
</organism>
<accession>A0A849VTF5</accession>
<evidence type="ECO:0000313" key="2">
    <source>
        <dbReference type="Proteomes" id="UP000550508"/>
    </source>
</evidence>
<dbReference type="EMBL" id="JABUMX010000002">
    <property type="protein sequence ID" value="NTS31310.1"/>
    <property type="molecule type" value="Genomic_DNA"/>
</dbReference>
<gene>
    <name evidence="1" type="ORF">HQ945_08580</name>
</gene>
<dbReference type="RefSeq" id="WP_174207965.1">
    <property type="nucleotide sequence ID" value="NZ_JABUMX010000002.1"/>
</dbReference>
<evidence type="ECO:0000313" key="1">
    <source>
        <dbReference type="EMBL" id="NTS31310.1"/>
    </source>
</evidence>
<sequence length="300" mass="32597">MSTERIIDTDAFVQIGQPANAVVAEVAKKINKPYEGAAAMSAPAVIDNQNVTSTTPIRGSMTPMDMLNHAVETGANIETLTKLMDLQDRWEKNQARKAFEAAMSAAKAEIPEIKKSRKVDFTSGKGRTNYQYEDLAGIMSAVAPVLSKHGLHVRYRTAAEPNMPISVTCIISHSMGHSEENTLTAGRDDSGNKNSIQAIGSTVTYLQRYTLKAVLGLAAAADDDGSTADQTTDEAKPITEAQASVIRELIEQGELETPTFCDHWKVEAVTDIPMDKFNEVVGSLRRRVAWLKQQKSESAA</sequence>